<keyword evidence="11 15" id="KW-0460">Magnesium</keyword>
<evidence type="ECO:0000256" key="5">
    <source>
        <dbReference type="ARBA" id="ARBA00012142"/>
    </source>
</evidence>
<dbReference type="SUPFAM" id="SSF50800">
    <property type="entry name" value="PK beta-barrel domain-like"/>
    <property type="match status" value="1"/>
</dbReference>
<evidence type="ECO:0000256" key="15">
    <source>
        <dbReference type="RuleBase" id="RU000504"/>
    </source>
</evidence>
<dbReference type="InterPro" id="IPR011037">
    <property type="entry name" value="Pyrv_Knase-like_insert_dom_sf"/>
</dbReference>
<keyword evidence="12 15" id="KW-0324">Glycolysis</keyword>
<evidence type="ECO:0000313" key="18">
    <source>
        <dbReference type="Proteomes" id="UP000037784"/>
    </source>
</evidence>
<comment type="caution">
    <text evidence="17">The sequence shown here is derived from an EMBL/GenBank/DDBJ whole genome shotgun (WGS) entry which is preliminary data.</text>
</comment>
<evidence type="ECO:0000256" key="2">
    <source>
        <dbReference type="ARBA" id="ARBA00001958"/>
    </source>
</evidence>
<evidence type="ECO:0000256" key="7">
    <source>
        <dbReference type="ARBA" id="ARBA00022723"/>
    </source>
</evidence>
<dbReference type="FunFam" id="3.20.20.60:FF:000025">
    <property type="entry name" value="Pyruvate kinase"/>
    <property type="match status" value="1"/>
</dbReference>
<keyword evidence="7" id="KW-0479">Metal-binding</keyword>
<dbReference type="GO" id="GO:0030955">
    <property type="term" value="F:potassium ion binding"/>
    <property type="evidence" value="ECO:0007669"/>
    <property type="project" value="UniProtKB-UniRule"/>
</dbReference>
<protein>
    <recommendedName>
        <fullName evidence="5 14">Pyruvate kinase</fullName>
        <ecNumber evidence="5 14">2.7.1.40</ecNumber>
    </recommendedName>
</protein>
<evidence type="ECO:0000256" key="9">
    <source>
        <dbReference type="ARBA" id="ARBA00022777"/>
    </source>
</evidence>
<dbReference type="Gene3D" id="2.40.33.10">
    <property type="entry name" value="PK beta-barrel domain-like"/>
    <property type="match status" value="1"/>
</dbReference>
<comment type="catalytic activity">
    <reaction evidence="15">
        <text>pyruvate + ATP = phosphoenolpyruvate + ADP + H(+)</text>
        <dbReference type="Rhea" id="RHEA:18157"/>
        <dbReference type="ChEBI" id="CHEBI:15361"/>
        <dbReference type="ChEBI" id="CHEBI:15378"/>
        <dbReference type="ChEBI" id="CHEBI:30616"/>
        <dbReference type="ChEBI" id="CHEBI:58702"/>
        <dbReference type="ChEBI" id="CHEBI:456216"/>
        <dbReference type="EC" id="2.7.1.40"/>
    </reaction>
</comment>
<evidence type="ECO:0000256" key="12">
    <source>
        <dbReference type="ARBA" id="ARBA00023152"/>
    </source>
</evidence>
<dbReference type="GO" id="GO:0005524">
    <property type="term" value="F:ATP binding"/>
    <property type="evidence" value="ECO:0007669"/>
    <property type="project" value="UniProtKB-KW"/>
</dbReference>
<dbReference type="Gene3D" id="3.20.20.60">
    <property type="entry name" value="Phosphoenolpyruvate-binding domains"/>
    <property type="match status" value="1"/>
</dbReference>
<dbReference type="InterPro" id="IPR040442">
    <property type="entry name" value="Pyrv_kinase-like_dom_sf"/>
</dbReference>
<comment type="cofactor">
    <cofactor evidence="1">
        <name>Mg(2+)</name>
        <dbReference type="ChEBI" id="CHEBI:18420"/>
    </cofactor>
</comment>
<evidence type="ECO:0000256" key="13">
    <source>
        <dbReference type="ARBA" id="ARBA00023317"/>
    </source>
</evidence>
<dbReference type="InterPro" id="IPR015806">
    <property type="entry name" value="Pyrv_Knase_insert_dom_sf"/>
</dbReference>
<keyword evidence="9 15" id="KW-0418">Kinase</keyword>
<organism evidence="17 18">
    <name type="scientific">Ardenticatena maritima</name>
    <dbReference type="NCBI Taxonomy" id="872965"/>
    <lineage>
        <taxon>Bacteria</taxon>
        <taxon>Bacillati</taxon>
        <taxon>Chloroflexota</taxon>
        <taxon>Ardenticatenia</taxon>
        <taxon>Ardenticatenales</taxon>
        <taxon>Ardenticatenaceae</taxon>
        <taxon>Ardenticatena</taxon>
    </lineage>
</organism>
<gene>
    <name evidence="17" type="ORF">ARMA_2594</name>
</gene>
<keyword evidence="13 17" id="KW-0670">Pyruvate</keyword>
<dbReference type="Proteomes" id="UP000037784">
    <property type="component" value="Unassembled WGS sequence"/>
</dbReference>
<dbReference type="GO" id="GO:0004743">
    <property type="term" value="F:pyruvate kinase activity"/>
    <property type="evidence" value="ECO:0007669"/>
    <property type="project" value="UniProtKB-UniRule"/>
</dbReference>
<evidence type="ECO:0000256" key="6">
    <source>
        <dbReference type="ARBA" id="ARBA00022679"/>
    </source>
</evidence>
<dbReference type="InterPro" id="IPR015813">
    <property type="entry name" value="Pyrv/PenolPyrv_kinase-like_dom"/>
</dbReference>
<dbReference type="SUPFAM" id="SSF51621">
    <property type="entry name" value="Phosphoenolpyruvate/pyruvate domain"/>
    <property type="match status" value="1"/>
</dbReference>
<dbReference type="EMBL" id="BBZA01000228">
    <property type="protein sequence ID" value="GAP64171.1"/>
    <property type="molecule type" value="Genomic_DNA"/>
</dbReference>
<evidence type="ECO:0000256" key="4">
    <source>
        <dbReference type="ARBA" id="ARBA00008663"/>
    </source>
</evidence>
<comment type="pathway">
    <text evidence="3 15">Carbohydrate degradation; glycolysis; pyruvate from D-glyceraldehyde 3-phosphate: step 5/5.</text>
</comment>
<dbReference type="UniPathway" id="UPA00109">
    <property type="reaction ID" value="UER00188"/>
</dbReference>
<dbReference type="AlphaFoldDB" id="A0A0M8KAE2"/>
<evidence type="ECO:0000256" key="14">
    <source>
        <dbReference type="NCBIfam" id="TIGR01064"/>
    </source>
</evidence>
<dbReference type="InterPro" id="IPR001697">
    <property type="entry name" value="Pyr_Knase"/>
</dbReference>
<reference evidence="18" key="2">
    <citation type="submission" date="2015-08" db="EMBL/GenBank/DDBJ databases">
        <title>Draft Genome Sequence of a Heterotrophic Facultative Anaerobic Bacterium Ardenticatena maritima Strain 110S.</title>
        <authorList>
            <person name="Kawaichi S."/>
            <person name="Yoshida T."/>
            <person name="Sako Y."/>
            <person name="Nakamura R."/>
        </authorList>
    </citation>
    <scope>NUCLEOTIDE SEQUENCE [LARGE SCALE GENOMIC DNA]</scope>
    <source>
        <strain evidence="18">110S</strain>
    </source>
</reference>
<evidence type="ECO:0000313" key="17">
    <source>
        <dbReference type="EMBL" id="GAP64171.1"/>
    </source>
</evidence>
<evidence type="ECO:0000256" key="10">
    <source>
        <dbReference type="ARBA" id="ARBA00022840"/>
    </source>
</evidence>
<keyword evidence="18" id="KW-1185">Reference proteome</keyword>
<evidence type="ECO:0000256" key="8">
    <source>
        <dbReference type="ARBA" id="ARBA00022741"/>
    </source>
</evidence>
<dbReference type="GO" id="GO:0000287">
    <property type="term" value="F:magnesium ion binding"/>
    <property type="evidence" value="ECO:0007669"/>
    <property type="project" value="UniProtKB-UniRule"/>
</dbReference>
<keyword evidence="8" id="KW-0547">Nucleotide-binding</keyword>
<dbReference type="PRINTS" id="PR01050">
    <property type="entry name" value="PYRUVTKNASE"/>
</dbReference>
<proteinExistence type="inferred from homology"/>
<reference evidence="17 18" key="1">
    <citation type="journal article" date="2015" name="Genome Announc.">
        <title>Draft Genome Sequence of a Heterotrophic Facultative Anaerobic Thermophilic Bacterium, Ardenticatena maritima Strain 110ST.</title>
        <authorList>
            <person name="Kawaichi S."/>
            <person name="Yoshida T."/>
            <person name="Sako Y."/>
            <person name="Nakamura R."/>
        </authorList>
    </citation>
    <scope>NUCLEOTIDE SEQUENCE [LARGE SCALE GENOMIC DNA]</scope>
    <source>
        <strain evidence="17 18">110S</strain>
    </source>
</reference>
<dbReference type="NCBIfam" id="TIGR01064">
    <property type="entry name" value="pyruv_kin"/>
    <property type="match status" value="1"/>
</dbReference>
<keyword evidence="10" id="KW-0067">ATP-binding</keyword>
<feature type="domain" description="Pyruvate kinase barrel" evidence="16">
    <location>
        <begin position="1"/>
        <end position="296"/>
    </location>
</feature>
<sequence>MDVARLNFSHGTHETHAEMAARVRAAAEAEGRRVLLLADLQGAKVRIGDVGRGLDLQPGQAVVLSAHADHVPCDIPVPGVSLDVAPGDTLLLDDGLIALTVEACDDERVVCRVRTGGHLTSHKGLTLPPGRQHQHASALSAKDLRDMAFAVSLGVEWVAVSFVRSASDIEQARAALTTVCQGRATPRLMAKIETREAVEHLDDIIAAADGVMVARGDLGLELPPEEVPLVQKRIIRRCNRAGKPVVTATQMLASMEHHPRPTRAEVSDVANAVMDGTTAVMLSGETATGCYPVEAVAMMRTIIERVERELDTPITTSPGVLRHLLKETRDPMPYSVPVRVTQGL</sequence>
<dbReference type="PANTHER" id="PTHR11817">
    <property type="entry name" value="PYRUVATE KINASE"/>
    <property type="match status" value="1"/>
</dbReference>
<dbReference type="GO" id="GO:0016301">
    <property type="term" value="F:kinase activity"/>
    <property type="evidence" value="ECO:0007669"/>
    <property type="project" value="UniProtKB-KW"/>
</dbReference>
<keyword evidence="6 15" id="KW-0808">Transferase</keyword>
<dbReference type="InParanoid" id="A0A0M8KAE2"/>
<dbReference type="EC" id="2.7.1.40" evidence="5 14"/>
<comment type="similarity">
    <text evidence="4 15">Belongs to the pyruvate kinase family.</text>
</comment>
<accession>A0A0M8KAE2</accession>
<dbReference type="InterPro" id="IPR015793">
    <property type="entry name" value="Pyrv_Knase_brl"/>
</dbReference>
<comment type="cofactor">
    <cofactor evidence="2">
        <name>K(+)</name>
        <dbReference type="ChEBI" id="CHEBI:29103"/>
    </cofactor>
</comment>
<evidence type="ECO:0000256" key="11">
    <source>
        <dbReference type="ARBA" id="ARBA00022842"/>
    </source>
</evidence>
<dbReference type="Pfam" id="PF00224">
    <property type="entry name" value="PK"/>
    <property type="match status" value="1"/>
</dbReference>
<evidence type="ECO:0000256" key="1">
    <source>
        <dbReference type="ARBA" id="ARBA00001946"/>
    </source>
</evidence>
<evidence type="ECO:0000259" key="16">
    <source>
        <dbReference type="Pfam" id="PF00224"/>
    </source>
</evidence>
<name>A0A0M8KAE2_9CHLR</name>
<evidence type="ECO:0000256" key="3">
    <source>
        <dbReference type="ARBA" id="ARBA00004997"/>
    </source>
</evidence>